<dbReference type="Proteomes" id="UP000249757">
    <property type="component" value="Unassembled WGS sequence"/>
</dbReference>
<dbReference type="EMBL" id="NRDI02000007">
    <property type="protein sequence ID" value="KAI1514557.1"/>
    <property type="molecule type" value="Genomic_DNA"/>
</dbReference>
<evidence type="ECO:0000313" key="1">
    <source>
        <dbReference type="EMBL" id="KAI1514557.1"/>
    </source>
</evidence>
<evidence type="ECO:0000313" key="2">
    <source>
        <dbReference type="Proteomes" id="UP000249757"/>
    </source>
</evidence>
<name>A0A921TT71_9PLEO</name>
<organism evidence="1 2">
    <name type="scientific">Pyrenophora tritici-repentis</name>
    <dbReference type="NCBI Taxonomy" id="45151"/>
    <lineage>
        <taxon>Eukaryota</taxon>
        <taxon>Fungi</taxon>
        <taxon>Dikarya</taxon>
        <taxon>Ascomycota</taxon>
        <taxon>Pezizomycotina</taxon>
        <taxon>Dothideomycetes</taxon>
        <taxon>Pleosporomycetidae</taxon>
        <taxon>Pleosporales</taxon>
        <taxon>Pleosporineae</taxon>
        <taxon>Pleosporaceae</taxon>
        <taxon>Pyrenophora</taxon>
    </lineage>
</organism>
<accession>A0A921TT71</accession>
<proteinExistence type="predicted"/>
<comment type="caution">
    <text evidence="1">The sequence shown here is derived from an EMBL/GenBank/DDBJ whole genome shotgun (WGS) entry which is preliminary data.</text>
</comment>
<sequence>MDTPNAVYKDAADRDKRFSTDADVRNALPRPASYPTIVSACATQQGASQQSQILQLVLAMASLRLDNRETQDMVEKEYKVLDTAARSQHSPALDEEYVFVDKLLCASRVDGS</sequence>
<reference evidence="2" key="1">
    <citation type="journal article" date="2022" name="Microb. Genom.">
        <title>A global pangenome for the wheat fungal pathogen Pyrenophora tritici-repentis and prediction of effector protein structural homology.</title>
        <authorList>
            <person name="Moolhuijzen P.M."/>
            <person name="See P.T."/>
            <person name="Shi G."/>
            <person name="Powell H.R."/>
            <person name="Cockram J."/>
            <person name="Jorgensen L.N."/>
            <person name="Benslimane H."/>
            <person name="Strelkov S.E."/>
            <person name="Turner J."/>
            <person name="Liu Z."/>
            <person name="Moffat C.S."/>
        </authorList>
    </citation>
    <scope>NUCLEOTIDE SEQUENCE [LARGE SCALE GENOMIC DNA]</scope>
</reference>
<protein>
    <submittedName>
        <fullName evidence="1">Uncharacterized protein</fullName>
    </submittedName>
</protein>
<dbReference type="AlphaFoldDB" id="A0A921TT71"/>
<gene>
    <name evidence="1" type="ORF">Ptr86124_005880</name>
</gene>
<keyword evidence="2" id="KW-1185">Reference proteome</keyword>